<gene>
    <name evidence="2" type="ORF">LCGC14_2763880</name>
</gene>
<protein>
    <submittedName>
        <fullName evidence="2">Uncharacterized protein</fullName>
    </submittedName>
</protein>
<organism evidence="2">
    <name type="scientific">marine sediment metagenome</name>
    <dbReference type="NCBI Taxonomy" id="412755"/>
    <lineage>
        <taxon>unclassified sequences</taxon>
        <taxon>metagenomes</taxon>
        <taxon>ecological metagenomes</taxon>
    </lineage>
</organism>
<evidence type="ECO:0000256" key="1">
    <source>
        <dbReference type="SAM" id="MobiDB-lite"/>
    </source>
</evidence>
<feature type="compositionally biased region" description="Basic and acidic residues" evidence="1">
    <location>
        <begin position="107"/>
        <end position="121"/>
    </location>
</feature>
<name>A0A0F8YYA1_9ZZZZ</name>
<evidence type="ECO:0000313" key="2">
    <source>
        <dbReference type="EMBL" id="KKK86373.1"/>
    </source>
</evidence>
<proteinExistence type="predicted"/>
<sequence>IRLLDGAQGGLPSMKPPMCKLCGRAHWTYEEHTDTSEEARKVGAGVLRNTVTKRNNVTPVTKPVLSDGAEASSVPPIKSALSGDGTLETGGSSAPSPSAGRPKKHKSNAERQRAYRERSRG</sequence>
<accession>A0A0F8YYA1</accession>
<reference evidence="2" key="1">
    <citation type="journal article" date="2015" name="Nature">
        <title>Complex archaea that bridge the gap between prokaryotes and eukaryotes.</title>
        <authorList>
            <person name="Spang A."/>
            <person name="Saw J.H."/>
            <person name="Jorgensen S.L."/>
            <person name="Zaremba-Niedzwiedzka K."/>
            <person name="Martijn J."/>
            <person name="Lind A.E."/>
            <person name="van Eijk R."/>
            <person name="Schleper C."/>
            <person name="Guy L."/>
            <person name="Ettema T.J."/>
        </authorList>
    </citation>
    <scope>NUCLEOTIDE SEQUENCE</scope>
</reference>
<comment type="caution">
    <text evidence="2">The sequence shown here is derived from an EMBL/GenBank/DDBJ whole genome shotgun (WGS) entry which is preliminary data.</text>
</comment>
<dbReference type="AlphaFoldDB" id="A0A0F8YYA1"/>
<feature type="region of interest" description="Disordered" evidence="1">
    <location>
        <begin position="53"/>
        <end position="121"/>
    </location>
</feature>
<feature type="non-terminal residue" evidence="2">
    <location>
        <position position="1"/>
    </location>
</feature>
<feature type="compositionally biased region" description="Low complexity" evidence="1">
    <location>
        <begin position="90"/>
        <end position="100"/>
    </location>
</feature>
<dbReference type="EMBL" id="LAZR01050874">
    <property type="protein sequence ID" value="KKK86373.1"/>
    <property type="molecule type" value="Genomic_DNA"/>
</dbReference>